<keyword evidence="1" id="KW-1133">Transmembrane helix</keyword>
<proteinExistence type="predicted"/>
<feature type="transmembrane region" description="Helical" evidence="1">
    <location>
        <begin position="68"/>
        <end position="90"/>
    </location>
</feature>
<reference evidence="2" key="1">
    <citation type="submission" date="2021-05" db="EMBL/GenBank/DDBJ databases">
        <authorList>
            <person name="Alioto T."/>
            <person name="Alioto T."/>
            <person name="Gomez Garrido J."/>
        </authorList>
    </citation>
    <scope>NUCLEOTIDE SEQUENCE</scope>
</reference>
<evidence type="ECO:0000256" key="1">
    <source>
        <dbReference type="SAM" id="Phobius"/>
    </source>
</evidence>
<keyword evidence="1" id="KW-0812">Transmembrane</keyword>
<protein>
    <submittedName>
        <fullName evidence="2">Uncharacterized protein</fullName>
    </submittedName>
</protein>
<feature type="transmembrane region" description="Helical" evidence="1">
    <location>
        <begin position="42"/>
        <end position="62"/>
    </location>
</feature>
<sequence>MSFPILFHSLFFSSSFYQFLSSILFLFSLFCIIFFLFMSFPYILCLSLFFFIVSSYLLYSVFNFFSLLHYPFSILTVCLSFHLSHLYVFLKSSFLHVAHRTHEGQTKAQRLISSLSSLA</sequence>
<keyword evidence="1" id="KW-0472">Membrane</keyword>
<dbReference type="EMBL" id="HBUF01620757">
    <property type="protein sequence ID" value="CAG6780910.1"/>
    <property type="molecule type" value="Transcribed_RNA"/>
</dbReference>
<name>A0A8D9BD66_9HEMI</name>
<accession>A0A8D9BD66</accession>
<dbReference type="AlphaFoldDB" id="A0A8D9BD66"/>
<evidence type="ECO:0000313" key="2">
    <source>
        <dbReference type="EMBL" id="CAG6780910.1"/>
    </source>
</evidence>
<organism evidence="2">
    <name type="scientific">Cacopsylla melanoneura</name>
    <dbReference type="NCBI Taxonomy" id="428564"/>
    <lineage>
        <taxon>Eukaryota</taxon>
        <taxon>Metazoa</taxon>
        <taxon>Ecdysozoa</taxon>
        <taxon>Arthropoda</taxon>
        <taxon>Hexapoda</taxon>
        <taxon>Insecta</taxon>
        <taxon>Pterygota</taxon>
        <taxon>Neoptera</taxon>
        <taxon>Paraneoptera</taxon>
        <taxon>Hemiptera</taxon>
        <taxon>Sternorrhyncha</taxon>
        <taxon>Psylloidea</taxon>
        <taxon>Psyllidae</taxon>
        <taxon>Psyllinae</taxon>
        <taxon>Cacopsylla</taxon>
    </lineage>
</organism>
<feature type="transmembrane region" description="Helical" evidence="1">
    <location>
        <begin position="16"/>
        <end position="37"/>
    </location>
</feature>